<name>A0AAE1FXR1_PETCI</name>
<keyword evidence="6" id="KW-0687">Ribonucleoprotein</keyword>
<dbReference type="InterPro" id="IPR037214">
    <property type="entry name" value="TROVE_dom_sf"/>
</dbReference>
<dbReference type="GO" id="GO:0003723">
    <property type="term" value="F:RNA binding"/>
    <property type="evidence" value="ECO:0007669"/>
    <property type="project" value="UniProtKB-KW"/>
</dbReference>
<dbReference type="EMBL" id="JAWQEG010001263">
    <property type="protein sequence ID" value="KAK3881072.1"/>
    <property type="molecule type" value="Genomic_DNA"/>
</dbReference>
<dbReference type="PANTHER" id="PTHR14202">
    <property type="entry name" value="60 KDA RIBONUCLEOPROTEIN SSA/RO"/>
    <property type="match status" value="1"/>
</dbReference>
<feature type="domain" description="TROVE" evidence="7">
    <location>
        <begin position="34"/>
        <end position="424"/>
    </location>
</feature>
<proteinExistence type="inferred from homology"/>
<comment type="subcellular location">
    <subcellularLocation>
        <location evidence="1">Cytoplasm</location>
    </subcellularLocation>
</comment>
<sequence length="599" mass="65788">MSAQDETVAGLKQILITASNTGTCYGDHLARHLVDWFQFGEHQLYKKQQQQQQSDSSQHIPDTTLKTASPVDILLASTAVIPRLVEQGKADEILDTLRTYSQLPYVDKEVLEVLVLCLAVTAKQTEQKKLVTDAHSAVRELCTNTHLFFLFIQFSKMIAKKDGHCGWGRGLRRAVGSWYLSWEPHRLAVEVTRHASAHGWTHRDVIKLAHLKLKDMPIGTQVVLHYVFQGLGRTTEKYSGQDNSQDLLTLLQALDKDGHPQEGEKAWDVDEVISKVTKLHEKFGNLTLDDVPSQSLKSQELWSHLLDKLDSESLVASVNRLGRCHLLNPSTETLHPLQDQLVARLTQETVAAGPISPTQTLLSLHAYQHPARFIVDLAVKSGRGGARGAGRVLARKSSKVNPKVIEAMHTLIANSAKNIDKTKGKLGVCIDVRGSMATTHVWTGNPEGKGEVTCQEAAAVTALSLSSGGTNTAVSTLAFSESGLVNLTLGEGATLSQVINVFKETVIGGVNVNAALEWGKENGAETLVVLTHRLDHQAVAVASQALDQFNHEHNTQLRLVLCGLGTKRLNTPHIPGILLMLGFHHRTPTIIRAFHERYF</sequence>
<dbReference type="InterPro" id="IPR056800">
    <property type="entry name" value="vWA_Ro60"/>
</dbReference>
<dbReference type="GO" id="GO:1990904">
    <property type="term" value="C:ribonucleoprotein complex"/>
    <property type="evidence" value="ECO:0007669"/>
    <property type="project" value="UniProtKB-KW"/>
</dbReference>
<evidence type="ECO:0000256" key="4">
    <source>
        <dbReference type="ARBA" id="ARBA00022723"/>
    </source>
</evidence>
<keyword evidence="9" id="KW-1185">Reference proteome</keyword>
<evidence type="ECO:0000256" key="2">
    <source>
        <dbReference type="ARBA" id="ARBA00007814"/>
    </source>
</evidence>
<evidence type="ECO:0000256" key="3">
    <source>
        <dbReference type="ARBA" id="ARBA00022490"/>
    </source>
</evidence>
<dbReference type="Gene3D" id="3.40.50.410">
    <property type="entry name" value="von Willebrand factor, type A domain"/>
    <property type="match status" value="1"/>
</dbReference>
<accession>A0AAE1FXR1</accession>
<dbReference type="InterPro" id="IPR008858">
    <property type="entry name" value="TROVE_dom"/>
</dbReference>
<dbReference type="Proteomes" id="UP001286313">
    <property type="component" value="Unassembled WGS sequence"/>
</dbReference>
<reference evidence="8" key="1">
    <citation type="submission" date="2023-10" db="EMBL/GenBank/DDBJ databases">
        <title>Genome assemblies of two species of porcelain crab, Petrolisthes cinctipes and Petrolisthes manimaculis (Anomura: Porcellanidae).</title>
        <authorList>
            <person name="Angst P."/>
        </authorList>
    </citation>
    <scope>NUCLEOTIDE SEQUENCE</scope>
    <source>
        <strain evidence="8">PB745_01</strain>
        <tissue evidence="8">Gill</tissue>
    </source>
</reference>
<dbReference type="Pfam" id="PF05731">
    <property type="entry name" value="TROVE"/>
    <property type="match status" value="1"/>
</dbReference>
<evidence type="ECO:0000313" key="8">
    <source>
        <dbReference type="EMBL" id="KAK3881072.1"/>
    </source>
</evidence>
<dbReference type="InterPro" id="IPR040322">
    <property type="entry name" value="TROVE2"/>
</dbReference>
<dbReference type="InterPro" id="IPR036465">
    <property type="entry name" value="vWFA_dom_sf"/>
</dbReference>
<evidence type="ECO:0000256" key="5">
    <source>
        <dbReference type="ARBA" id="ARBA00022884"/>
    </source>
</evidence>
<dbReference type="SUPFAM" id="SSF53300">
    <property type="entry name" value="vWA-like"/>
    <property type="match status" value="1"/>
</dbReference>
<keyword evidence="3" id="KW-0963">Cytoplasm</keyword>
<protein>
    <recommendedName>
        <fullName evidence="7">TROVE domain-containing protein</fullName>
    </recommendedName>
</protein>
<dbReference type="PROSITE" id="PS50988">
    <property type="entry name" value="TROVE"/>
    <property type="match status" value="1"/>
</dbReference>
<evidence type="ECO:0000256" key="1">
    <source>
        <dbReference type="ARBA" id="ARBA00004496"/>
    </source>
</evidence>
<organism evidence="8 9">
    <name type="scientific">Petrolisthes cinctipes</name>
    <name type="common">Flat porcelain crab</name>
    <dbReference type="NCBI Taxonomy" id="88211"/>
    <lineage>
        <taxon>Eukaryota</taxon>
        <taxon>Metazoa</taxon>
        <taxon>Ecdysozoa</taxon>
        <taxon>Arthropoda</taxon>
        <taxon>Crustacea</taxon>
        <taxon>Multicrustacea</taxon>
        <taxon>Malacostraca</taxon>
        <taxon>Eumalacostraca</taxon>
        <taxon>Eucarida</taxon>
        <taxon>Decapoda</taxon>
        <taxon>Pleocyemata</taxon>
        <taxon>Anomura</taxon>
        <taxon>Galatheoidea</taxon>
        <taxon>Porcellanidae</taxon>
        <taxon>Petrolisthes</taxon>
    </lineage>
</organism>
<dbReference type="SUPFAM" id="SSF140864">
    <property type="entry name" value="TROVE domain-like"/>
    <property type="match status" value="1"/>
</dbReference>
<dbReference type="Pfam" id="PF25045">
    <property type="entry name" value="vWA_Ro60"/>
    <property type="match status" value="1"/>
</dbReference>
<gene>
    <name evidence="8" type="ORF">Pcinc_014468</name>
</gene>
<comment type="similarity">
    <text evidence="2">Belongs to the Ro 60 kDa family.</text>
</comment>
<evidence type="ECO:0000259" key="7">
    <source>
        <dbReference type="PROSITE" id="PS50988"/>
    </source>
</evidence>
<keyword evidence="4" id="KW-0479">Metal-binding</keyword>
<dbReference type="AlphaFoldDB" id="A0AAE1FXR1"/>
<dbReference type="GO" id="GO:0005737">
    <property type="term" value="C:cytoplasm"/>
    <property type="evidence" value="ECO:0007669"/>
    <property type="project" value="UniProtKB-SubCell"/>
</dbReference>
<comment type="caution">
    <text evidence="8">The sequence shown here is derived from an EMBL/GenBank/DDBJ whole genome shotgun (WGS) entry which is preliminary data.</text>
</comment>
<dbReference type="GO" id="GO:0046872">
    <property type="term" value="F:metal ion binding"/>
    <property type="evidence" value="ECO:0007669"/>
    <property type="project" value="UniProtKB-KW"/>
</dbReference>
<keyword evidence="5" id="KW-0694">RNA-binding</keyword>
<dbReference type="PANTHER" id="PTHR14202:SF0">
    <property type="entry name" value="RNA-BINDING PROTEIN RO60"/>
    <property type="match status" value="1"/>
</dbReference>
<evidence type="ECO:0000313" key="9">
    <source>
        <dbReference type="Proteomes" id="UP001286313"/>
    </source>
</evidence>
<evidence type="ECO:0000256" key="6">
    <source>
        <dbReference type="ARBA" id="ARBA00023274"/>
    </source>
</evidence>